<dbReference type="SMART" id="SM00280">
    <property type="entry name" value="KAZAL"/>
    <property type="match status" value="2"/>
</dbReference>
<gene>
    <name evidence="6" type="ORF">As57867_006625</name>
</gene>
<dbReference type="PANTHER" id="PTHR10913">
    <property type="entry name" value="FOLLISTATIN-RELATED"/>
    <property type="match status" value="1"/>
</dbReference>
<keyword evidence="2" id="KW-0722">Serine protease inhibitor</keyword>
<dbReference type="Gene3D" id="3.30.60.30">
    <property type="match status" value="2"/>
</dbReference>
<dbReference type="CDD" id="cd00104">
    <property type="entry name" value="KAZAL_FS"/>
    <property type="match status" value="2"/>
</dbReference>
<keyword evidence="3" id="KW-1015">Disulfide bond</keyword>
<proteinExistence type="predicted"/>
<evidence type="ECO:0000256" key="3">
    <source>
        <dbReference type="ARBA" id="ARBA00023157"/>
    </source>
</evidence>
<dbReference type="SUPFAM" id="SSF100895">
    <property type="entry name" value="Kazal-type serine protease inhibitors"/>
    <property type="match status" value="2"/>
</dbReference>
<feature type="domain" description="Kazal-like" evidence="5">
    <location>
        <begin position="67"/>
        <end position="115"/>
    </location>
</feature>
<feature type="signal peptide" evidence="4">
    <location>
        <begin position="1"/>
        <end position="17"/>
    </location>
</feature>
<reference evidence="6" key="1">
    <citation type="submission" date="2019-06" db="EMBL/GenBank/DDBJ databases">
        <title>Genomics analysis of Aphanomyces spp. identifies a new class of oomycete effector associated with host adaptation.</title>
        <authorList>
            <person name="Gaulin E."/>
        </authorList>
    </citation>
    <scope>NUCLEOTIDE SEQUENCE</scope>
    <source>
        <strain evidence="6">CBS 578.67</strain>
    </source>
</reference>
<keyword evidence="4" id="KW-0732">Signal</keyword>
<evidence type="ECO:0000256" key="2">
    <source>
        <dbReference type="ARBA" id="ARBA00022900"/>
    </source>
</evidence>
<feature type="non-terminal residue" evidence="6">
    <location>
        <position position="128"/>
    </location>
</feature>
<dbReference type="InterPro" id="IPR036058">
    <property type="entry name" value="Kazal_dom_sf"/>
</dbReference>
<organism evidence="6">
    <name type="scientific">Aphanomyces stellatus</name>
    <dbReference type="NCBI Taxonomy" id="120398"/>
    <lineage>
        <taxon>Eukaryota</taxon>
        <taxon>Sar</taxon>
        <taxon>Stramenopiles</taxon>
        <taxon>Oomycota</taxon>
        <taxon>Saprolegniomycetes</taxon>
        <taxon>Saprolegniales</taxon>
        <taxon>Verrucalvaceae</taxon>
        <taxon>Aphanomyces</taxon>
    </lineage>
</organism>
<sequence length="128" mass="13145">MLRTLLVLAASAALAMAATDSKCSLACTREYNPVCGSDAKTYNNKCLLDVASCADKTLSLASTGPCNCTAFLACTKEYDPVCASNGKTYGNKCQLRAAACVNPRLTLVSAGKCPAKCASRDCGSSSAP</sequence>
<evidence type="ECO:0000259" key="5">
    <source>
        <dbReference type="PROSITE" id="PS51465"/>
    </source>
</evidence>
<feature type="domain" description="Kazal-like" evidence="5">
    <location>
        <begin position="17"/>
        <end position="66"/>
    </location>
</feature>
<dbReference type="Pfam" id="PF00050">
    <property type="entry name" value="Kazal_1"/>
    <property type="match status" value="2"/>
</dbReference>
<evidence type="ECO:0000313" key="6">
    <source>
        <dbReference type="EMBL" id="KAF0707226.1"/>
    </source>
</evidence>
<dbReference type="InterPro" id="IPR002350">
    <property type="entry name" value="Kazal_dom"/>
</dbReference>
<keyword evidence="1" id="KW-0646">Protease inhibitor</keyword>
<name>A0A6A4ZH03_9STRA</name>
<dbReference type="InterPro" id="IPR050653">
    <property type="entry name" value="Prot_Inhib_GrowthFact_Antg"/>
</dbReference>
<feature type="chain" id="PRO_5025345593" description="Kazal-like domain-containing protein" evidence="4">
    <location>
        <begin position="18"/>
        <end position="128"/>
    </location>
</feature>
<comment type="caution">
    <text evidence="6">The sequence shown here is derived from an EMBL/GenBank/DDBJ whole genome shotgun (WGS) entry which is preliminary data.</text>
</comment>
<dbReference type="OrthoDB" id="343609at2759"/>
<protein>
    <recommendedName>
        <fullName evidence="5">Kazal-like domain-containing protein</fullName>
    </recommendedName>
</protein>
<dbReference type="AlphaFoldDB" id="A0A6A4ZH03"/>
<evidence type="ECO:0000256" key="1">
    <source>
        <dbReference type="ARBA" id="ARBA00022690"/>
    </source>
</evidence>
<dbReference type="PROSITE" id="PS51465">
    <property type="entry name" value="KAZAL_2"/>
    <property type="match status" value="2"/>
</dbReference>
<dbReference type="EMBL" id="VJMH01002975">
    <property type="protein sequence ID" value="KAF0707226.1"/>
    <property type="molecule type" value="Genomic_DNA"/>
</dbReference>
<evidence type="ECO:0000256" key="4">
    <source>
        <dbReference type="SAM" id="SignalP"/>
    </source>
</evidence>
<dbReference type="PANTHER" id="PTHR10913:SF45">
    <property type="entry name" value="FOLLISTATIN, ISOFORM A-RELATED"/>
    <property type="match status" value="1"/>
</dbReference>
<dbReference type="GO" id="GO:0030154">
    <property type="term" value="P:cell differentiation"/>
    <property type="evidence" value="ECO:0007669"/>
    <property type="project" value="TreeGrafter"/>
</dbReference>
<dbReference type="GO" id="GO:0005576">
    <property type="term" value="C:extracellular region"/>
    <property type="evidence" value="ECO:0007669"/>
    <property type="project" value="TreeGrafter"/>
</dbReference>
<accession>A0A6A4ZH03</accession>